<dbReference type="AlphaFoldDB" id="A0A7C8V9D5"/>
<sequence length="120" mass="13290">MSTYQTEEIMAEGGVRWILSHEEREHLGELLDVDASTFDNLKGNIMNRSRMACKKCGKLSGLDDIVHGAVELGVHTKGLMIYTLVHGPTGGSPAHAVDCSRCSEQFEGVFLWFSPSNWSY</sequence>
<gene>
    <name evidence="1" type="ORF">TWF970_001590</name>
</gene>
<proteinExistence type="predicted"/>
<dbReference type="OrthoDB" id="5271370at2759"/>
<evidence type="ECO:0000313" key="1">
    <source>
        <dbReference type="EMBL" id="KAF3282855.1"/>
    </source>
</evidence>
<protein>
    <submittedName>
        <fullName evidence="1">Uncharacterized protein</fullName>
    </submittedName>
</protein>
<accession>A0A7C8V9D5</accession>
<dbReference type="OMA" id="SAFMINV"/>
<comment type="caution">
    <text evidence="1">The sequence shown here is derived from an EMBL/GenBank/DDBJ whole genome shotgun (WGS) entry which is preliminary data.</text>
</comment>
<name>A0A7C8V9D5_ORBOL</name>
<dbReference type="EMBL" id="JAABOJ010000012">
    <property type="protein sequence ID" value="KAF3282855.1"/>
    <property type="molecule type" value="Genomic_DNA"/>
</dbReference>
<organism evidence="1 2">
    <name type="scientific">Orbilia oligospora</name>
    <name type="common">Nematode-trapping fungus</name>
    <name type="synonym">Arthrobotrys oligospora</name>
    <dbReference type="NCBI Taxonomy" id="2813651"/>
    <lineage>
        <taxon>Eukaryota</taxon>
        <taxon>Fungi</taxon>
        <taxon>Dikarya</taxon>
        <taxon>Ascomycota</taxon>
        <taxon>Pezizomycotina</taxon>
        <taxon>Orbiliomycetes</taxon>
        <taxon>Orbiliales</taxon>
        <taxon>Orbiliaceae</taxon>
        <taxon>Orbilia</taxon>
    </lineage>
</organism>
<reference evidence="1 2" key="1">
    <citation type="submission" date="2020-01" db="EMBL/GenBank/DDBJ databases">
        <authorList>
            <person name="Palmer J.M."/>
        </authorList>
    </citation>
    <scope>NUCLEOTIDE SEQUENCE [LARGE SCALE GENOMIC DNA]</scope>
    <source>
        <strain evidence="1 2">TWF970</strain>
    </source>
</reference>
<dbReference type="Proteomes" id="UP000474640">
    <property type="component" value="Unassembled WGS sequence"/>
</dbReference>
<evidence type="ECO:0000313" key="2">
    <source>
        <dbReference type="Proteomes" id="UP000474640"/>
    </source>
</evidence>